<feature type="compositionally biased region" description="Low complexity" evidence="8">
    <location>
        <begin position="568"/>
        <end position="610"/>
    </location>
</feature>
<dbReference type="GO" id="GO:0140662">
    <property type="term" value="F:ATP-dependent protein folding chaperone"/>
    <property type="evidence" value="ECO:0007669"/>
    <property type="project" value="InterPro"/>
</dbReference>
<evidence type="ECO:0000256" key="9">
    <source>
        <dbReference type="SAM" id="SignalP"/>
    </source>
</evidence>
<dbReference type="PANTHER" id="PTHR45639">
    <property type="entry name" value="HSC70CB, ISOFORM G-RELATED"/>
    <property type="match status" value="1"/>
</dbReference>
<accession>A0A4D6KPM6</accession>
<dbReference type="Gramene" id="Vigun06g003600.1.v1.2">
    <property type="protein sequence ID" value="Vigun06g003600.1.v1.2"/>
    <property type="gene ID" value="Vigun06g003600.v1.2"/>
</dbReference>
<evidence type="ECO:0000256" key="5">
    <source>
        <dbReference type="ARBA" id="ARBA00022840"/>
    </source>
</evidence>
<dbReference type="InterPro" id="IPR029047">
    <property type="entry name" value="HSP70_peptide-bd_sf"/>
</dbReference>
<comment type="subcellular location">
    <subcellularLocation>
        <location evidence="1">Endoplasmic reticulum lumen</location>
    </subcellularLocation>
</comment>
<dbReference type="InterPro" id="IPR013126">
    <property type="entry name" value="Hsp_70_fam"/>
</dbReference>
<dbReference type="Pfam" id="PF00012">
    <property type="entry name" value="HSP70"/>
    <property type="match status" value="1"/>
</dbReference>
<dbReference type="Gene3D" id="2.60.34.10">
    <property type="entry name" value="Substrate Binding Domain Of DNAk, Chain A, domain 1"/>
    <property type="match status" value="1"/>
</dbReference>
<dbReference type="EMBL" id="CP039345">
    <property type="protein sequence ID" value="QCD78463.1"/>
    <property type="molecule type" value="Genomic_DNA"/>
</dbReference>
<keyword evidence="6" id="KW-0143">Chaperone</keyword>
<dbReference type="Gene3D" id="3.30.420.40">
    <property type="match status" value="2"/>
</dbReference>
<dbReference type="Gene3D" id="3.30.30.30">
    <property type="match status" value="1"/>
</dbReference>
<evidence type="ECO:0000256" key="4">
    <source>
        <dbReference type="ARBA" id="ARBA00022824"/>
    </source>
</evidence>
<evidence type="ECO:0000313" key="11">
    <source>
        <dbReference type="Proteomes" id="UP000501690"/>
    </source>
</evidence>
<feature type="compositionally biased region" description="Acidic residues" evidence="8">
    <location>
        <begin position="874"/>
        <end position="883"/>
    </location>
</feature>
<dbReference type="FunFam" id="1.20.1270.10:FF:000002">
    <property type="entry name" value="Heat shock 70 kDa protein 4"/>
    <property type="match status" value="1"/>
</dbReference>
<dbReference type="GO" id="GO:0005524">
    <property type="term" value="F:ATP binding"/>
    <property type="evidence" value="ECO:0007669"/>
    <property type="project" value="UniProtKB-KW"/>
</dbReference>
<feature type="chain" id="PRO_5020039427" evidence="9">
    <location>
        <begin position="23"/>
        <end position="893"/>
    </location>
</feature>
<dbReference type="GO" id="GO:0034663">
    <property type="term" value="C:endoplasmic reticulum chaperone complex"/>
    <property type="evidence" value="ECO:0007669"/>
    <property type="project" value="TreeGrafter"/>
</dbReference>
<keyword evidence="3" id="KW-0547">Nucleotide-binding</keyword>
<keyword evidence="2 9" id="KW-0732">Signal</keyword>
<keyword evidence="4" id="KW-0256">Endoplasmic reticulum</keyword>
<proteinExistence type="inferred from homology"/>
<dbReference type="OrthoDB" id="10262720at2759"/>
<dbReference type="Proteomes" id="UP000501690">
    <property type="component" value="Linkage Group LG1"/>
</dbReference>
<dbReference type="Gene3D" id="3.90.640.10">
    <property type="entry name" value="Actin, Chain A, domain 4"/>
    <property type="match status" value="1"/>
</dbReference>
<dbReference type="GO" id="GO:0005788">
    <property type="term" value="C:endoplasmic reticulum lumen"/>
    <property type="evidence" value="ECO:0007669"/>
    <property type="project" value="UniProtKB-SubCell"/>
</dbReference>
<dbReference type="PROSITE" id="PS01036">
    <property type="entry name" value="HSP70_3"/>
    <property type="match status" value="1"/>
</dbReference>
<name>A0A4D6KPM6_VIGUN</name>
<dbReference type="SUPFAM" id="SSF53067">
    <property type="entry name" value="Actin-like ATPase domain"/>
    <property type="match status" value="2"/>
</dbReference>
<feature type="region of interest" description="Disordered" evidence="8">
    <location>
        <begin position="838"/>
        <end position="893"/>
    </location>
</feature>
<feature type="compositionally biased region" description="Low complexity" evidence="8">
    <location>
        <begin position="854"/>
        <end position="873"/>
    </location>
</feature>
<reference evidence="10 11" key="1">
    <citation type="submission" date="2019-04" db="EMBL/GenBank/DDBJ databases">
        <title>An improved genome assembly and genetic linkage map for asparagus bean, Vigna unguiculata ssp. sesquipedialis.</title>
        <authorList>
            <person name="Xia Q."/>
            <person name="Zhang R."/>
            <person name="Dong Y."/>
        </authorList>
    </citation>
    <scope>NUCLEOTIDE SEQUENCE [LARGE SCALE GENOMIC DNA]</scope>
    <source>
        <tissue evidence="10">Leaf</tissue>
    </source>
</reference>
<evidence type="ECO:0000256" key="2">
    <source>
        <dbReference type="ARBA" id="ARBA00022729"/>
    </source>
</evidence>
<evidence type="ECO:0000256" key="7">
    <source>
        <dbReference type="ARBA" id="ARBA00061090"/>
    </source>
</evidence>
<feature type="region of interest" description="Disordered" evidence="8">
    <location>
        <begin position="567"/>
        <end position="615"/>
    </location>
</feature>
<dbReference type="SUPFAM" id="SSF100934">
    <property type="entry name" value="Heat shock protein 70kD (HSP70), C-terminal subdomain"/>
    <property type="match status" value="1"/>
</dbReference>
<dbReference type="PANTHER" id="PTHR45639:SF3">
    <property type="entry name" value="HYPOXIA UP-REGULATED PROTEIN 1"/>
    <property type="match status" value="1"/>
</dbReference>
<dbReference type="GO" id="GO:0030968">
    <property type="term" value="P:endoplasmic reticulum unfolded protein response"/>
    <property type="evidence" value="ECO:0007669"/>
    <property type="project" value="TreeGrafter"/>
</dbReference>
<dbReference type="AlphaFoldDB" id="A0A4D6KPM6"/>
<dbReference type="InterPro" id="IPR029048">
    <property type="entry name" value="HSP70_C_sf"/>
</dbReference>
<evidence type="ECO:0000256" key="6">
    <source>
        <dbReference type="ARBA" id="ARBA00023186"/>
    </source>
</evidence>
<evidence type="ECO:0000256" key="1">
    <source>
        <dbReference type="ARBA" id="ARBA00004319"/>
    </source>
</evidence>
<evidence type="ECO:0000256" key="8">
    <source>
        <dbReference type="SAM" id="MobiDB-lite"/>
    </source>
</evidence>
<dbReference type="InterPro" id="IPR018181">
    <property type="entry name" value="Heat_shock_70_CS"/>
</dbReference>
<dbReference type="FunFam" id="3.90.640.10:FF:000004">
    <property type="entry name" value="Heat shock 70 kDa protein 4"/>
    <property type="match status" value="1"/>
</dbReference>
<comment type="similarity">
    <text evidence="7">Belongs to the heat shock protein 70 (TC 1.A.33) family. HSP110/SSE subfamily.</text>
</comment>
<gene>
    <name evidence="10" type="ORF">DEO72_LG1g2096</name>
</gene>
<protein>
    <submittedName>
        <fullName evidence="10">Hypoxia up-regulated 1</fullName>
    </submittedName>
</protein>
<evidence type="ECO:0000256" key="3">
    <source>
        <dbReference type="ARBA" id="ARBA00022741"/>
    </source>
</evidence>
<keyword evidence="5" id="KW-0067">ATP-binding</keyword>
<evidence type="ECO:0000313" key="10">
    <source>
        <dbReference type="EMBL" id="QCD78463.1"/>
    </source>
</evidence>
<dbReference type="Gene3D" id="1.20.1270.10">
    <property type="match status" value="1"/>
</dbReference>
<feature type="signal peptide" evidence="9">
    <location>
        <begin position="1"/>
        <end position="22"/>
    </location>
</feature>
<dbReference type="CDD" id="cd10230">
    <property type="entry name" value="ASKHA_NBD_HSP70_HYOU1"/>
    <property type="match status" value="1"/>
</dbReference>
<dbReference type="InterPro" id="IPR043129">
    <property type="entry name" value="ATPase_NBD"/>
</dbReference>
<dbReference type="PRINTS" id="PR00301">
    <property type="entry name" value="HEATSHOCK70"/>
</dbReference>
<organism evidence="10 11">
    <name type="scientific">Vigna unguiculata</name>
    <name type="common">Cowpea</name>
    <dbReference type="NCBI Taxonomy" id="3917"/>
    <lineage>
        <taxon>Eukaryota</taxon>
        <taxon>Viridiplantae</taxon>
        <taxon>Streptophyta</taxon>
        <taxon>Embryophyta</taxon>
        <taxon>Tracheophyta</taxon>
        <taxon>Spermatophyta</taxon>
        <taxon>Magnoliopsida</taxon>
        <taxon>eudicotyledons</taxon>
        <taxon>Gunneridae</taxon>
        <taxon>Pentapetalae</taxon>
        <taxon>rosids</taxon>
        <taxon>fabids</taxon>
        <taxon>Fabales</taxon>
        <taxon>Fabaceae</taxon>
        <taxon>Papilionoideae</taxon>
        <taxon>50 kb inversion clade</taxon>
        <taxon>NPAAA clade</taxon>
        <taxon>indigoferoid/millettioid clade</taxon>
        <taxon>Phaseoleae</taxon>
        <taxon>Vigna</taxon>
    </lineage>
</organism>
<sequence length="893" mass="99097">MAWKVALTVLFSLALLFSPSQSAVFSVDLGSESLKVAVVNLKPGQSPISIAINEMSKRKSPALVSFHDGHRLLGEEAAGLAARYPQKVYSQTRDLLGKPYASAQRILNSMYLPFETKENFRGGMSVVVDDGNENDSVYSPEELVAMVLGYAANLAEFHSKIPIKDAVIAVPPYMGQAERKGLLAAAQLAGINVLSLINEHSGAALQYGIDKDFSNETRHVIFYDMGATSTYAALVYFSSYKGKEYGKSASVNQFQVKDVRWNPELGGQHMELRLVEYFADQFNAQVGGGIDVRKFPKAMAKLKKQVKRTKEILSANTAAPISVESLHDDVDFRSTITREKFEDLCEDIWEKSLLPVKEVLEHSGLSLEQIYAVELIGGATRVPKLQAKLQEFLGRKELDRHLDADEAIVLGAALHAANLSDGIKLNRKLGMVDGSLYGFVVELSGPELLKDESSRQLLVPRMKKVPSKMFRSINHNKDFEVSLAYESEHLLPPGATTAEIARYQISGLTEASEKYSSRNLSSPIKASIHFSLSRSGILSLDKADAVIEITEWVEVPKKNLTVENSTISSNVSAESAAGNSSEGNNESIQTDSGNSNTSNTSAEEQAAAEPATEKKLKKRTFRVPLKITEKITGLGMSLSQDFLTEAKKKLQVLDKKDTDRKRTAELKNNLEEYIYSTKEKIETLENFEKVSTSEERQSFIEKLDQVQDWLYTDGEDANAAEFQERLDQLKAVGDPIFLRLKELTARPAAVEHAHKYIDELKQIVEEWKAKKPWLPQERVDEVIESSEKLKNWLDEKEDEQKKTSGFSKPAFTSEEVYLKVLDLQNKVASINRIPKPKVQKVVKIETESNEQNTDDSNSTSADSSSSSESSADSSEGENQEETVTEQAEGHDEL</sequence>
<keyword evidence="11" id="KW-1185">Reference proteome</keyword>